<feature type="transmembrane region" description="Helical" evidence="2">
    <location>
        <begin position="20"/>
        <end position="38"/>
    </location>
</feature>
<gene>
    <name evidence="3" type="ORF">LX32DRAFT_646237</name>
</gene>
<keyword evidence="2" id="KW-1133">Transmembrane helix</keyword>
<dbReference type="Proteomes" id="UP001232148">
    <property type="component" value="Unassembled WGS sequence"/>
</dbReference>
<reference evidence="3" key="1">
    <citation type="submission" date="2021-06" db="EMBL/GenBank/DDBJ databases">
        <title>Comparative genomics, transcriptomics and evolutionary studies reveal genomic signatures of adaptation to plant cell wall in hemibiotrophic fungi.</title>
        <authorList>
            <consortium name="DOE Joint Genome Institute"/>
            <person name="Baroncelli R."/>
            <person name="Diaz J.F."/>
            <person name="Benocci T."/>
            <person name="Peng M."/>
            <person name="Battaglia E."/>
            <person name="Haridas S."/>
            <person name="Andreopoulos W."/>
            <person name="Labutti K."/>
            <person name="Pangilinan J."/>
            <person name="Floch G.L."/>
            <person name="Makela M.R."/>
            <person name="Henrissat B."/>
            <person name="Grigoriev I.V."/>
            <person name="Crouch J.A."/>
            <person name="De Vries R.P."/>
            <person name="Sukno S.A."/>
            <person name="Thon M.R."/>
        </authorList>
    </citation>
    <scope>NUCLEOTIDE SEQUENCE</scope>
    <source>
        <strain evidence="3">MAFF235873</strain>
    </source>
</reference>
<organism evidence="3 4">
    <name type="scientific">Colletotrichum zoysiae</name>
    <dbReference type="NCBI Taxonomy" id="1216348"/>
    <lineage>
        <taxon>Eukaryota</taxon>
        <taxon>Fungi</taxon>
        <taxon>Dikarya</taxon>
        <taxon>Ascomycota</taxon>
        <taxon>Pezizomycotina</taxon>
        <taxon>Sordariomycetes</taxon>
        <taxon>Hypocreomycetidae</taxon>
        <taxon>Glomerellales</taxon>
        <taxon>Glomerellaceae</taxon>
        <taxon>Colletotrichum</taxon>
        <taxon>Colletotrichum graminicola species complex</taxon>
    </lineage>
</organism>
<feature type="region of interest" description="Disordered" evidence="1">
    <location>
        <begin position="95"/>
        <end position="122"/>
    </location>
</feature>
<evidence type="ECO:0000313" key="4">
    <source>
        <dbReference type="Proteomes" id="UP001232148"/>
    </source>
</evidence>
<name>A0AAD9H549_9PEZI</name>
<keyword evidence="4" id="KW-1185">Reference proteome</keyword>
<keyword evidence="2" id="KW-0472">Membrane</keyword>
<evidence type="ECO:0000313" key="3">
    <source>
        <dbReference type="EMBL" id="KAK2021654.1"/>
    </source>
</evidence>
<dbReference type="AlphaFoldDB" id="A0AAD9H549"/>
<dbReference type="EMBL" id="MU843088">
    <property type="protein sequence ID" value="KAK2021654.1"/>
    <property type="molecule type" value="Genomic_DNA"/>
</dbReference>
<comment type="caution">
    <text evidence="3">The sequence shown here is derived from an EMBL/GenBank/DDBJ whole genome shotgun (WGS) entry which is preliminary data.</text>
</comment>
<keyword evidence="2" id="KW-0812">Transmembrane</keyword>
<sequence>MQSQDISSPGHAASRRLRAACLPANVVLVSIGICFAALFRFIPLGSPCAGMAALMYGNYALLDKQKALDPNQDANDGGDDGARELSKCRLRPFKTFESLSSGPPSPPDLAAYPNNPSAQATF</sequence>
<proteinExistence type="predicted"/>
<accession>A0AAD9H549</accession>
<protein>
    <submittedName>
        <fullName evidence="3">Uncharacterized protein</fullName>
    </submittedName>
</protein>
<evidence type="ECO:0000256" key="1">
    <source>
        <dbReference type="SAM" id="MobiDB-lite"/>
    </source>
</evidence>
<evidence type="ECO:0000256" key="2">
    <source>
        <dbReference type="SAM" id="Phobius"/>
    </source>
</evidence>